<name>A0A0K2TNN0_LEPSM</name>
<organism evidence="1">
    <name type="scientific">Lepeophtheirus salmonis</name>
    <name type="common">Salmon louse</name>
    <name type="synonym">Caligus salmonis</name>
    <dbReference type="NCBI Taxonomy" id="72036"/>
    <lineage>
        <taxon>Eukaryota</taxon>
        <taxon>Metazoa</taxon>
        <taxon>Ecdysozoa</taxon>
        <taxon>Arthropoda</taxon>
        <taxon>Crustacea</taxon>
        <taxon>Multicrustacea</taxon>
        <taxon>Hexanauplia</taxon>
        <taxon>Copepoda</taxon>
        <taxon>Siphonostomatoida</taxon>
        <taxon>Caligidae</taxon>
        <taxon>Lepeophtheirus</taxon>
    </lineage>
</organism>
<proteinExistence type="predicted"/>
<protein>
    <submittedName>
        <fullName evidence="1">Putative LOC100568865 [Acyrthosiphon pisum]</fullName>
    </submittedName>
</protein>
<evidence type="ECO:0000313" key="1">
    <source>
        <dbReference type="EMBL" id="CDW27247.1"/>
    </source>
</evidence>
<dbReference type="AlphaFoldDB" id="A0A0K2TNN0"/>
<sequence>MKLRLLTKKGFGCAYGINLDIEKDILQSMIKVIVIMKQIKRNKNGEVVLAESSAFMPYQKGASISSKSLISLYQYINLEMALPYILTSRLNQDCLENFFSRIRYIGPTHYYTSVVDAMDRFWIITISGSEKIVVENAPVRSEDDQFFNKLQVVVSPML</sequence>
<dbReference type="OrthoDB" id="6613714at2759"/>
<accession>A0A0K2TNN0</accession>
<reference evidence="1" key="1">
    <citation type="submission" date="2014-05" db="EMBL/GenBank/DDBJ databases">
        <authorList>
            <person name="Chronopoulou M."/>
        </authorList>
    </citation>
    <scope>NUCLEOTIDE SEQUENCE</scope>
    <source>
        <tissue evidence="1">Whole organism</tissue>
    </source>
</reference>
<dbReference type="EMBL" id="HACA01009886">
    <property type="protein sequence ID" value="CDW27247.1"/>
    <property type="molecule type" value="Transcribed_RNA"/>
</dbReference>